<keyword evidence="2" id="KW-1185">Reference proteome</keyword>
<dbReference type="RefSeq" id="WP_205050937.1">
    <property type="nucleotide sequence ID" value="NZ_JACJKX010000022.1"/>
</dbReference>
<comment type="caution">
    <text evidence="1">The sequence shown here is derived from an EMBL/GenBank/DDBJ whole genome shotgun (WGS) entry which is preliminary data.</text>
</comment>
<proteinExistence type="predicted"/>
<protein>
    <submittedName>
        <fullName evidence="1">Uncharacterized protein</fullName>
    </submittedName>
</protein>
<evidence type="ECO:0000313" key="1">
    <source>
        <dbReference type="EMBL" id="MBM6929351.1"/>
    </source>
</evidence>
<dbReference type="Proteomes" id="UP000777002">
    <property type="component" value="Unassembled WGS sequence"/>
</dbReference>
<sequence length="83" mass="9678">MTGVKFYLQAKLHGMRRFSGISVYGARGLRPDYRLQRNKAWTSFFDTETSAEEVKNKLQSRYPQVLFKVKKDNNYGNTGYGFN</sequence>
<gene>
    <name evidence="1" type="ORF">H5985_08745</name>
</gene>
<name>A0ABS2GX96_9BURK</name>
<accession>A0ABS2GX96</accession>
<organism evidence="1 2">
    <name type="scientific">Parasutterella secunda</name>
    <dbReference type="NCBI Taxonomy" id="626947"/>
    <lineage>
        <taxon>Bacteria</taxon>
        <taxon>Pseudomonadati</taxon>
        <taxon>Pseudomonadota</taxon>
        <taxon>Betaproteobacteria</taxon>
        <taxon>Burkholderiales</taxon>
        <taxon>Sutterellaceae</taxon>
        <taxon>Parasutterella</taxon>
    </lineage>
</organism>
<reference evidence="1 2" key="1">
    <citation type="journal article" date="2021" name="Sci. Rep.">
        <title>The distribution of antibiotic resistance genes in chicken gut microbiota commensals.</title>
        <authorList>
            <person name="Juricova H."/>
            <person name="Matiasovicova J."/>
            <person name="Kubasova T."/>
            <person name="Cejkova D."/>
            <person name="Rychlik I."/>
        </authorList>
    </citation>
    <scope>NUCLEOTIDE SEQUENCE [LARGE SCALE GENOMIC DNA]</scope>
    <source>
        <strain evidence="1 2">An562</strain>
    </source>
</reference>
<evidence type="ECO:0000313" key="2">
    <source>
        <dbReference type="Proteomes" id="UP000777002"/>
    </source>
</evidence>
<dbReference type="EMBL" id="JACJKX010000022">
    <property type="protein sequence ID" value="MBM6929351.1"/>
    <property type="molecule type" value="Genomic_DNA"/>
</dbReference>